<dbReference type="Proteomes" id="UP000217083">
    <property type="component" value="Unassembled WGS sequence"/>
</dbReference>
<reference evidence="2 3" key="2">
    <citation type="submission" date="2017-09" db="EMBL/GenBank/DDBJ databases">
        <title>Bacillus patelloidae sp. nov., isolated from the intestinal tract of a marine limpet.</title>
        <authorList>
            <person name="Liu R."/>
            <person name="Dong C."/>
            <person name="Shao Z."/>
        </authorList>
    </citation>
    <scope>NUCLEOTIDE SEQUENCE [LARGE SCALE GENOMIC DNA]</scope>
    <source>
        <strain evidence="2 3">SA5d-4</strain>
    </source>
</reference>
<accession>A0A263BWK1</accession>
<feature type="transmembrane region" description="Helical" evidence="1">
    <location>
        <begin position="34"/>
        <end position="53"/>
    </location>
</feature>
<keyword evidence="1" id="KW-1133">Transmembrane helix</keyword>
<dbReference type="AlphaFoldDB" id="A0A263BWK1"/>
<keyword evidence="3" id="KW-1185">Reference proteome</keyword>
<reference evidence="3" key="1">
    <citation type="submission" date="2017-08" db="EMBL/GenBank/DDBJ databases">
        <authorList>
            <person name="Huang Z."/>
        </authorList>
    </citation>
    <scope>NUCLEOTIDE SEQUENCE [LARGE SCALE GENOMIC DNA]</scope>
    <source>
        <strain evidence="3">SA5d-4</strain>
    </source>
</reference>
<protein>
    <submittedName>
        <fullName evidence="2">Uncharacterized protein</fullName>
    </submittedName>
</protein>
<feature type="transmembrane region" description="Helical" evidence="1">
    <location>
        <begin position="135"/>
        <end position="153"/>
    </location>
</feature>
<evidence type="ECO:0000256" key="1">
    <source>
        <dbReference type="SAM" id="Phobius"/>
    </source>
</evidence>
<feature type="transmembrane region" description="Helical" evidence="1">
    <location>
        <begin position="65"/>
        <end position="88"/>
    </location>
</feature>
<keyword evidence="1" id="KW-0472">Membrane</keyword>
<dbReference type="RefSeq" id="WP_094920483.1">
    <property type="nucleotide sequence ID" value="NZ_NPIA01000001.1"/>
</dbReference>
<gene>
    <name evidence="2" type="ORF">CIB95_00605</name>
</gene>
<feature type="transmembrane region" description="Helical" evidence="1">
    <location>
        <begin position="174"/>
        <end position="193"/>
    </location>
</feature>
<evidence type="ECO:0000313" key="2">
    <source>
        <dbReference type="EMBL" id="OZM58113.1"/>
    </source>
</evidence>
<evidence type="ECO:0000313" key="3">
    <source>
        <dbReference type="Proteomes" id="UP000217083"/>
    </source>
</evidence>
<feature type="transmembrane region" description="Helical" evidence="1">
    <location>
        <begin position="100"/>
        <end position="123"/>
    </location>
</feature>
<comment type="caution">
    <text evidence="2">The sequence shown here is derived from an EMBL/GenBank/DDBJ whole genome shotgun (WGS) entry which is preliminary data.</text>
</comment>
<dbReference type="InterPro" id="IPR048147">
    <property type="entry name" value="CBO0543-like"/>
</dbReference>
<keyword evidence="1" id="KW-0812">Transmembrane</keyword>
<name>A0A263BWK1_9BACI</name>
<organism evidence="2 3">
    <name type="scientific">Lottiidibacillus patelloidae</name>
    <dbReference type="NCBI Taxonomy" id="2670334"/>
    <lineage>
        <taxon>Bacteria</taxon>
        <taxon>Bacillati</taxon>
        <taxon>Bacillota</taxon>
        <taxon>Bacilli</taxon>
        <taxon>Bacillales</taxon>
        <taxon>Bacillaceae</taxon>
        <taxon>Lottiidibacillus</taxon>
    </lineage>
</organism>
<proteinExistence type="predicted"/>
<sequence length="196" mass="23131">MNIGWNIESFIHISGIFLSIIIIIYLFKINWRRYGVLFILSAIVGNILCYIFVKVGFYSYPYRLFPNISIMPFTTITTVFPALILISVRFSPEKWSWKIPYYWAIVHLGVLGETIGLLYTDIIEYNFKWDLWDSYTWWWIYVLIFEWIGSIIISKEDRCPLDANHLKFGRLGWAIVHFILIVTIFLGGFYLGVNVS</sequence>
<dbReference type="NCBIfam" id="NF041644">
    <property type="entry name" value="CBO0543_fam"/>
    <property type="match status" value="1"/>
</dbReference>
<dbReference type="EMBL" id="NPIA01000001">
    <property type="protein sequence ID" value="OZM58113.1"/>
    <property type="molecule type" value="Genomic_DNA"/>
</dbReference>
<feature type="transmembrane region" description="Helical" evidence="1">
    <location>
        <begin position="6"/>
        <end position="27"/>
    </location>
</feature>